<protein>
    <submittedName>
        <fullName evidence="7">ABC transporter substrate-binding protein</fullName>
    </submittedName>
</protein>
<dbReference type="InterPro" id="IPR001638">
    <property type="entry name" value="Solute-binding_3/MltF_N"/>
</dbReference>
<dbReference type="InterPro" id="IPR018313">
    <property type="entry name" value="SBP_3_CS"/>
</dbReference>
<dbReference type="Pfam" id="PF00497">
    <property type="entry name" value="SBP_bac_3"/>
    <property type="match status" value="1"/>
</dbReference>
<name>A0ABT1XB54_9PROT</name>
<evidence type="ECO:0000256" key="2">
    <source>
        <dbReference type="ARBA" id="ARBA00010333"/>
    </source>
</evidence>
<feature type="domain" description="Solute-binding protein family 3/N-terminal" evidence="6">
    <location>
        <begin position="41"/>
        <end position="270"/>
    </location>
</feature>
<dbReference type="SMART" id="SM00062">
    <property type="entry name" value="PBPb"/>
    <property type="match status" value="1"/>
</dbReference>
<feature type="chain" id="PRO_5045799113" evidence="5">
    <location>
        <begin position="30"/>
        <end position="284"/>
    </location>
</feature>
<dbReference type="PROSITE" id="PS01039">
    <property type="entry name" value="SBP_BACTERIAL_3"/>
    <property type="match status" value="1"/>
</dbReference>
<accession>A0ABT1XB54</accession>
<gene>
    <name evidence="7" type="ORF">NRP21_22965</name>
</gene>
<evidence type="ECO:0000256" key="1">
    <source>
        <dbReference type="ARBA" id="ARBA00004196"/>
    </source>
</evidence>
<keyword evidence="3 5" id="KW-0732">Signal</keyword>
<evidence type="ECO:0000256" key="3">
    <source>
        <dbReference type="ARBA" id="ARBA00022729"/>
    </source>
</evidence>
<proteinExistence type="inferred from homology"/>
<dbReference type="RefSeq" id="WP_257718576.1">
    <property type="nucleotide sequence ID" value="NZ_JANJOU010000026.1"/>
</dbReference>
<comment type="caution">
    <text evidence="7">The sequence shown here is derived from an EMBL/GenBank/DDBJ whole genome shotgun (WGS) entry which is preliminary data.</text>
</comment>
<evidence type="ECO:0000313" key="7">
    <source>
        <dbReference type="EMBL" id="MCR0984924.1"/>
    </source>
</evidence>
<organism evidence="7 8">
    <name type="scientific">Roseomonas populi</name>
    <dbReference type="NCBI Taxonomy" id="3121582"/>
    <lineage>
        <taxon>Bacteria</taxon>
        <taxon>Pseudomonadati</taxon>
        <taxon>Pseudomonadota</taxon>
        <taxon>Alphaproteobacteria</taxon>
        <taxon>Acetobacterales</taxon>
        <taxon>Roseomonadaceae</taxon>
        <taxon>Roseomonas</taxon>
    </lineage>
</organism>
<dbReference type="Proteomes" id="UP001524642">
    <property type="component" value="Unassembled WGS sequence"/>
</dbReference>
<dbReference type="EMBL" id="JANJOU010000026">
    <property type="protein sequence ID" value="MCR0984924.1"/>
    <property type="molecule type" value="Genomic_DNA"/>
</dbReference>
<dbReference type="CDD" id="cd01004">
    <property type="entry name" value="PBP2_MidA_like"/>
    <property type="match status" value="1"/>
</dbReference>
<sequence length="284" mass="30625">MRFRPLRSRLAGLALALPLLAAGMAAAHAQALPQRIAESKVVRVGVSGTYPPLESKDPATGRLVGFDIDLGEALAKQLGLRLDWQESGFPQLMPGMQSGRIDMVLSGISDLPARRETFDFVNYLKSGAQFYTMVSNTAIRAPQDLCGRRVATVRSTSYPAAIEEWSNENCVKAGRPAVTVVGVDRAPLILLEMQQGRVDAGVQGSETIPTLMDNNPNTFRPVMEPFTTLRQGIMFLKADTALRNAFAGALQALFNDGTYAALIAKWKLEASAAPGVLVNGEPIR</sequence>
<comment type="subcellular location">
    <subcellularLocation>
        <location evidence="1">Cell envelope</location>
    </subcellularLocation>
</comment>
<dbReference type="PANTHER" id="PTHR35936">
    <property type="entry name" value="MEMBRANE-BOUND LYTIC MUREIN TRANSGLYCOSYLASE F"/>
    <property type="match status" value="1"/>
</dbReference>
<dbReference type="SUPFAM" id="SSF53850">
    <property type="entry name" value="Periplasmic binding protein-like II"/>
    <property type="match status" value="1"/>
</dbReference>
<feature type="signal peptide" evidence="5">
    <location>
        <begin position="1"/>
        <end position="29"/>
    </location>
</feature>
<keyword evidence="8" id="KW-1185">Reference proteome</keyword>
<evidence type="ECO:0000256" key="5">
    <source>
        <dbReference type="SAM" id="SignalP"/>
    </source>
</evidence>
<evidence type="ECO:0000259" key="6">
    <source>
        <dbReference type="SMART" id="SM00062"/>
    </source>
</evidence>
<evidence type="ECO:0000256" key="4">
    <source>
        <dbReference type="RuleBase" id="RU003744"/>
    </source>
</evidence>
<comment type="similarity">
    <text evidence="2 4">Belongs to the bacterial solute-binding protein 3 family.</text>
</comment>
<dbReference type="Gene3D" id="3.40.190.10">
    <property type="entry name" value="Periplasmic binding protein-like II"/>
    <property type="match status" value="2"/>
</dbReference>
<dbReference type="PANTHER" id="PTHR35936:SF17">
    <property type="entry name" value="ARGININE-BINDING EXTRACELLULAR PROTEIN ARTP"/>
    <property type="match status" value="1"/>
</dbReference>
<reference evidence="7 8" key="1">
    <citation type="submission" date="2022-06" db="EMBL/GenBank/DDBJ databases">
        <title>Roseomonas CN29.</title>
        <authorList>
            <person name="Cheng Y."/>
            <person name="He X."/>
        </authorList>
    </citation>
    <scope>NUCLEOTIDE SEQUENCE [LARGE SCALE GENOMIC DNA]</scope>
    <source>
        <strain evidence="7 8">CN29</strain>
    </source>
</reference>
<evidence type="ECO:0000313" key="8">
    <source>
        <dbReference type="Proteomes" id="UP001524642"/>
    </source>
</evidence>